<feature type="domain" description="Protein kinase" evidence="8">
    <location>
        <begin position="39"/>
        <end position="314"/>
    </location>
</feature>
<keyword evidence="5 6" id="KW-0067">ATP-binding</keyword>
<protein>
    <recommendedName>
        <fullName evidence="8">Protein kinase domain-containing protein</fullName>
    </recommendedName>
</protein>
<evidence type="ECO:0000256" key="7">
    <source>
        <dbReference type="RuleBase" id="RU000304"/>
    </source>
</evidence>
<keyword evidence="1 7" id="KW-0723">Serine/threonine-protein kinase</keyword>
<dbReference type="InterPro" id="IPR011009">
    <property type="entry name" value="Kinase-like_dom_sf"/>
</dbReference>
<dbReference type="SUPFAM" id="SSF56112">
    <property type="entry name" value="Protein kinase-like (PK-like)"/>
    <property type="match status" value="1"/>
</dbReference>
<comment type="caution">
    <text evidence="9">The sequence shown here is derived from an EMBL/GenBank/DDBJ whole genome shotgun (WGS) entry which is preliminary data.</text>
</comment>
<dbReference type="GO" id="GO:0004674">
    <property type="term" value="F:protein serine/threonine kinase activity"/>
    <property type="evidence" value="ECO:0007669"/>
    <property type="project" value="UniProtKB-KW"/>
</dbReference>
<dbReference type="STRING" id="3818.A0A444ZSH2"/>
<evidence type="ECO:0000256" key="6">
    <source>
        <dbReference type="PROSITE-ProRule" id="PRU10141"/>
    </source>
</evidence>
<dbReference type="InterPro" id="IPR008271">
    <property type="entry name" value="Ser/Thr_kinase_AS"/>
</dbReference>
<dbReference type="Pfam" id="PF07714">
    <property type="entry name" value="PK_Tyr_Ser-Thr"/>
    <property type="match status" value="1"/>
</dbReference>
<dbReference type="GO" id="GO:0005524">
    <property type="term" value="F:ATP binding"/>
    <property type="evidence" value="ECO:0007669"/>
    <property type="project" value="UniProtKB-UniRule"/>
</dbReference>
<comment type="similarity">
    <text evidence="7">Belongs to the protein kinase superfamily.</text>
</comment>
<dbReference type="GO" id="GO:0009506">
    <property type="term" value="C:plasmodesma"/>
    <property type="evidence" value="ECO:0007669"/>
    <property type="project" value="TreeGrafter"/>
</dbReference>
<dbReference type="PROSITE" id="PS00107">
    <property type="entry name" value="PROTEIN_KINASE_ATP"/>
    <property type="match status" value="1"/>
</dbReference>
<dbReference type="InterPro" id="IPR017441">
    <property type="entry name" value="Protein_kinase_ATP_BS"/>
</dbReference>
<sequence>MCLFFRWWQKSSRDSSNPENSTTCRHFTIAEIRSATNNFDQALIIGRGGFGNVYKGKFPKHRSPVAIKRLNQGSNQGLREFQTEIKMLSHLRHPHLVSLIGYCQDAAEMILVYDYMARGTLREHLYDYDSSNNQQPLSWNKRLEICLAAARGLHFLHTENVIHRDVKSTNILLDDDWIAKVADFGLSKDGPNGSHVTTDVKGSLGYLDPEYYMSQWLSQKSDVYSFGVVLLEVLCGRPVIKRRIENRQEESLVIWVKSCYQDGNVDLTVDPALKGTIGQKCLDKFVEVALSCLNDHGKERPFMKDVVKGLECALSLHLTGGKNNSDDVAVSFTVLVGHDYDDHSRGVVMTDSQCTITTTSSNAATTTTTTTTSTTTSNEEEKALVLHGVFSHLGNPTPTYLSVCTDK</sequence>
<keyword evidence="2" id="KW-0808">Transferase</keyword>
<dbReference type="FunFam" id="3.30.200.20:FF:000645">
    <property type="entry name" value="Receptor-like protein kinase FERONIA"/>
    <property type="match status" value="1"/>
</dbReference>
<dbReference type="InterPro" id="IPR001245">
    <property type="entry name" value="Ser-Thr/Tyr_kinase_cat_dom"/>
</dbReference>
<dbReference type="FunFam" id="1.10.510.10:FF:000876">
    <property type="entry name" value="Receptor-like protein kinase FERONIA"/>
    <property type="match status" value="1"/>
</dbReference>
<feature type="binding site" evidence="6">
    <location>
        <position position="68"/>
    </location>
    <ligand>
        <name>ATP</name>
        <dbReference type="ChEBI" id="CHEBI:30616"/>
    </ligand>
</feature>
<dbReference type="Gene3D" id="1.10.510.10">
    <property type="entry name" value="Transferase(Phosphotransferase) domain 1"/>
    <property type="match status" value="1"/>
</dbReference>
<evidence type="ECO:0000313" key="10">
    <source>
        <dbReference type="Proteomes" id="UP000289738"/>
    </source>
</evidence>
<dbReference type="Proteomes" id="UP000289738">
    <property type="component" value="Chromosome B03"/>
</dbReference>
<dbReference type="EMBL" id="SDMP01000013">
    <property type="protein sequence ID" value="RYR17171.1"/>
    <property type="molecule type" value="Genomic_DNA"/>
</dbReference>
<proteinExistence type="inferred from homology"/>
<dbReference type="PANTHER" id="PTHR27003">
    <property type="entry name" value="OS07G0166700 PROTEIN"/>
    <property type="match status" value="1"/>
</dbReference>
<organism evidence="9 10">
    <name type="scientific">Arachis hypogaea</name>
    <name type="common">Peanut</name>
    <dbReference type="NCBI Taxonomy" id="3818"/>
    <lineage>
        <taxon>Eukaryota</taxon>
        <taxon>Viridiplantae</taxon>
        <taxon>Streptophyta</taxon>
        <taxon>Embryophyta</taxon>
        <taxon>Tracheophyta</taxon>
        <taxon>Spermatophyta</taxon>
        <taxon>Magnoliopsida</taxon>
        <taxon>eudicotyledons</taxon>
        <taxon>Gunneridae</taxon>
        <taxon>Pentapetalae</taxon>
        <taxon>rosids</taxon>
        <taxon>fabids</taxon>
        <taxon>Fabales</taxon>
        <taxon>Fabaceae</taxon>
        <taxon>Papilionoideae</taxon>
        <taxon>50 kb inversion clade</taxon>
        <taxon>dalbergioids sensu lato</taxon>
        <taxon>Dalbergieae</taxon>
        <taxon>Pterocarpus clade</taxon>
        <taxon>Arachis</taxon>
    </lineage>
</organism>
<dbReference type="PROSITE" id="PS50011">
    <property type="entry name" value="PROTEIN_KINASE_DOM"/>
    <property type="match status" value="1"/>
</dbReference>
<keyword evidence="4" id="KW-0418">Kinase</keyword>
<evidence type="ECO:0000313" key="9">
    <source>
        <dbReference type="EMBL" id="RYR17171.1"/>
    </source>
</evidence>
<name>A0A444ZSH2_ARAHY</name>
<evidence type="ECO:0000256" key="3">
    <source>
        <dbReference type="ARBA" id="ARBA00022741"/>
    </source>
</evidence>
<dbReference type="PANTHER" id="PTHR27003:SF476">
    <property type="entry name" value="RECEPTOR-LIKE KINASE FERONIA-LIKE PROTEIN"/>
    <property type="match status" value="1"/>
</dbReference>
<accession>A0A444ZSH2</accession>
<dbReference type="CDD" id="cd14066">
    <property type="entry name" value="STKc_IRAK"/>
    <property type="match status" value="1"/>
</dbReference>
<dbReference type="Gene3D" id="3.30.200.20">
    <property type="entry name" value="Phosphorylase Kinase, domain 1"/>
    <property type="match status" value="1"/>
</dbReference>
<dbReference type="InterPro" id="IPR045272">
    <property type="entry name" value="ANXUR1/2-like"/>
</dbReference>
<dbReference type="GO" id="GO:0005886">
    <property type="term" value="C:plasma membrane"/>
    <property type="evidence" value="ECO:0007669"/>
    <property type="project" value="TreeGrafter"/>
</dbReference>
<dbReference type="OrthoDB" id="4062651at2759"/>
<evidence type="ECO:0000259" key="8">
    <source>
        <dbReference type="PROSITE" id="PS50011"/>
    </source>
</evidence>
<dbReference type="SMR" id="A0A444ZSH2"/>
<reference evidence="9 10" key="1">
    <citation type="submission" date="2019-01" db="EMBL/GenBank/DDBJ databases">
        <title>Sequencing of cultivated peanut Arachis hypogaea provides insights into genome evolution and oil improvement.</title>
        <authorList>
            <person name="Chen X."/>
        </authorList>
    </citation>
    <scope>NUCLEOTIDE SEQUENCE [LARGE SCALE GENOMIC DNA]</scope>
    <source>
        <strain evidence="10">cv. Fuhuasheng</strain>
        <tissue evidence="9">Leaves</tissue>
    </source>
</reference>
<evidence type="ECO:0000256" key="4">
    <source>
        <dbReference type="ARBA" id="ARBA00022777"/>
    </source>
</evidence>
<dbReference type="PROSITE" id="PS00108">
    <property type="entry name" value="PROTEIN_KINASE_ST"/>
    <property type="match status" value="1"/>
</dbReference>
<dbReference type="GO" id="GO:0004714">
    <property type="term" value="F:transmembrane receptor protein tyrosine kinase activity"/>
    <property type="evidence" value="ECO:0007669"/>
    <property type="project" value="InterPro"/>
</dbReference>
<evidence type="ECO:0000256" key="5">
    <source>
        <dbReference type="ARBA" id="ARBA00022840"/>
    </source>
</evidence>
<dbReference type="AlphaFoldDB" id="A0A444ZSH2"/>
<keyword evidence="3 6" id="KW-0547">Nucleotide-binding</keyword>
<dbReference type="Gramene" id="arahy.Tifrunner.gnm2.ann2.Ah13g614600.1">
    <property type="protein sequence ID" value="arahy.Tifrunner.gnm2.ann2.Ah13g614600.1-CDS-1"/>
    <property type="gene ID" value="arahy.Tifrunner.gnm2.ann2.Ah13g614600"/>
</dbReference>
<dbReference type="InterPro" id="IPR000719">
    <property type="entry name" value="Prot_kinase_dom"/>
</dbReference>
<evidence type="ECO:0000256" key="1">
    <source>
        <dbReference type="ARBA" id="ARBA00022527"/>
    </source>
</evidence>
<keyword evidence="10" id="KW-1185">Reference proteome</keyword>
<evidence type="ECO:0000256" key="2">
    <source>
        <dbReference type="ARBA" id="ARBA00022679"/>
    </source>
</evidence>
<dbReference type="SMART" id="SM00220">
    <property type="entry name" value="S_TKc"/>
    <property type="match status" value="1"/>
</dbReference>
<gene>
    <name evidence="9" type="ORF">Ahy_B03g061952</name>
</gene>